<dbReference type="Proteomes" id="UP000654075">
    <property type="component" value="Unassembled WGS sequence"/>
</dbReference>
<feature type="transmembrane region" description="Helical" evidence="2">
    <location>
        <begin position="400"/>
        <end position="420"/>
    </location>
</feature>
<evidence type="ECO:0000313" key="3">
    <source>
        <dbReference type="EMBL" id="CAE8617965.1"/>
    </source>
</evidence>
<evidence type="ECO:0000256" key="1">
    <source>
        <dbReference type="SAM" id="MobiDB-lite"/>
    </source>
</evidence>
<keyword evidence="2" id="KW-0472">Membrane</keyword>
<protein>
    <submittedName>
        <fullName evidence="3">Uncharacterized protein</fullName>
    </submittedName>
</protein>
<dbReference type="OMA" id="GPNCVGP"/>
<feature type="region of interest" description="Disordered" evidence="1">
    <location>
        <begin position="17"/>
        <end position="56"/>
    </location>
</feature>
<dbReference type="AlphaFoldDB" id="A0A813FYU3"/>
<evidence type="ECO:0000313" key="4">
    <source>
        <dbReference type="Proteomes" id="UP000654075"/>
    </source>
</evidence>
<feature type="transmembrane region" description="Helical" evidence="2">
    <location>
        <begin position="114"/>
        <end position="134"/>
    </location>
</feature>
<accession>A0A813FYU3</accession>
<evidence type="ECO:0000256" key="2">
    <source>
        <dbReference type="SAM" id="Phobius"/>
    </source>
</evidence>
<gene>
    <name evidence="3" type="ORF">PGLA1383_LOCUS35621</name>
</gene>
<keyword evidence="2" id="KW-0812">Transmembrane</keyword>
<organism evidence="3 4">
    <name type="scientific">Polarella glacialis</name>
    <name type="common">Dinoflagellate</name>
    <dbReference type="NCBI Taxonomy" id="89957"/>
    <lineage>
        <taxon>Eukaryota</taxon>
        <taxon>Sar</taxon>
        <taxon>Alveolata</taxon>
        <taxon>Dinophyceae</taxon>
        <taxon>Suessiales</taxon>
        <taxon>Suessiaceae</taxon>
        <taxon>Polarella</taxon>
    </lineage>
</organism>
<comment type="caution">
    <text evidence="3">The sequence shown here is derived from an EMBL/GenBank/DDBJ whole genome shotgun (WGS) entry which is preliminary data.</text>
</comment>
<reference evidence="3" key="1">
    <citation type="submission" date="2021-02" db="EMBL/GenBank/DDBJ databases">
        <authorList>
            <person name="Dougan E. K."/>
            <person name="Rhodes N."/>
            <person name="Thang M."/>
            <person name="Chan C."/>
        </authorList>
    </citation>
    <scope>NUCLEOTIDE SEQUENCE</scope>
</reference>
<sequence>MAEALKTMDWLETKLCQPNANRGRSPRRTFGVEVQGPEGDPRDSSPGYSPVGVSMDPSTAQCRARLGATKLMGIMRWKEAHRIKVNKSLYGAAFIMPQLARTAGWPGMLMALTFRTYVFITINYVVQGTVLYMISKEEHIWDLFAGQMYLCDFGAYVQTCPDGPNCVGPGGTRYTPGRIYDFSTWSTRNFVLNTVKQLFPKDAGKIDEMADPGEYGLESYLCRWLCCSLFVVSVMSDLWDTISFAKLLWKIPNKAEPWIDFEVPTWAEKEVVKEIRGMTELDFVHIRIAGMPIHWKIINVCFVLLPKMMLWYFTVDAGILFLMESSGIDDLVVNSVALAFILQIDELVCSELMSEVTKMVLEKVEDYEMEDVIAEEILTDEEVLDKDFVAHHHPWAWSDIFSLLPMKLGSVVSVMAIFVYQYYLRNCIRHPDGGWVSKPMYLPKSTDFSVLNAFLWYWFPIETHSEPYWTPPDVNLR</sequence>
<name>A0A813FYU3_POLGL</name>
<keyword evidence="2" id="KW-1133">Transmembrane helix</keyword>
<keyword evidence="4" id="KW-1185">Reference proteome</keyword>
<proteinExistence type="predicted"/>
<dbReference type="OrthoDB" id="434904at2759"/>
<feature type="transmembrane region" description="Helical" evidence="2">
    <location>
        <begin position="297"/>
        <end position="323"/>
    </location>
</feature>
<dbReference type="EMBL" id="CAJNNV010026350">
    <property type="protein sequence ID" value="CAE8617965.1"/>
    <property type="molecule type" value="Genomic_DNA"/>
</dbReference>